<feature type="transmembrane region" description="Helical" evidence="5">
    <location>
        <begin position="100"/>
        <end position="125"/>
    </location>
</feature>
<feature type="transmembrane region" description="Helical" evidence="5">
    <location>
        <begin position="321"/>
        <end position="339"/>
    </location>
</feature>
<evidence type="ECO:0000313" key="10">
    <source>
        <dbReference type="Proteomes" id="UP001085076"/>
    </source>
</evidence>
<feature type="transmembrane region" description="Helical" evidence="5">
    <location>
        <begin position="56"/>
        <end position="80"/>
    </location>
</feature>
<feature type="transmembrane region" description="Helical" evidence="5">
    <location>
        <begin position="134"/>
        <end position="154"/>
    </location>
</feature>
<evidence type="ECO:0000256" key="4">
    <source>
        <dbReference type="ARBA" id="ARBA00023136"/>
    </source>
</evidence>
<feature type="transmembrane region" description="Helical" evidence="5">
    <location>
        <begin position="490"/>
        <end position="514"/>
    </location>
</feature>
<keyword evidence="3 5" id="KW-1133">Transmembrane helix</keyword>
<dbReference type="Pfam" id="PF23262">
    <property type="entry name" value="NFD4_C"/>
    <property type="match status" value="1"/>
</dbReference>
<dbReference type="OrthoDB" id="410267at2759"/>
<dbReference type="PANTHER" id="PTHR21576:SF7">
    <property type="entry name" value="MAJOR FACILITATOR SUPERFAMILY PROTEIN"/>
    <property type="match status" value="1"/>
</dbReference>
<reference evidence="9" key="1">
    <citation type="submission" date="2021-03" db="EMBL/GenBank/DDBJ databases">
        <authorList>
            <person name="Li Z."/>
            <person name="Yang C."/>
        </authorList>
    </citation>
    <scope>NUCLEOTIDE SEQUENCE</scope>
    <source>
        <strain evidence="9">Dzin_1.0</strain>
        <tissue evidence="9">Leaf</tissue>
    </source>
</reference>
<keyword evidence="4 5" id="KW-0472">Membrane</keyword>
<dbReference type="AlphaFoldDB" id="A0A9D5DF22"/>
<organism evidence="9 10">
    <name type="scientific">Dioscorea zingiberensis</name>
    <dbReference type="NCBI Taxonomy" id="325984"/>
    <lineage>
        <taxon>Eukaryota</taxon>
        <taxon>Viridiplantae</taxon>
        <taxon>Streptophyta</taxon>
        <taxon>Embryophyta</taxon>
        <taxon>Tracheophyta</taxon>
        <taxon>Spermatophyta</taxon>
        <taxon>Magnoliopsida</taxon>
        <taxon>Liliopsida</taxon>
        <taxon>Dioscoreales</taxon>
        <taxon>Dioscoreaceae</taxon>
        <taxon>Dioscorea</taxon>
    </lineage>
</organism>
<feature type="transmembrane region" description="Helical" evidence="5">
    <location>
        <begin position="206"/>
        <end position="226"/>
    </location>
</feature>
<dbReference type="Gene3D" id="1.20.1250.20">
    <property type="entry name" value="MFS general substrate transporter like domains"/>
    <property type="match status" value="1"/>
</dbReference>
<evidence type="ECO:0000256" key="6">
    <source>
        <dbReference type="SAM" id="SignalP"/>
    </source>
</evidence>
<feature type="transmembrane region" description="Helical" evidence="5">
    <location>
        <begin position="232"/>
        <end position="254"/>
    </location>
</feature>
<evidence type="ECO:0000256" key="5">
    <source>
        <dbReference type="SAM" id="Phobius"/>
    </source>
</evidence>
<keyword evidence="2 5" id="KW-0812">Transmembrane</keyword>
<feature type="domain" description="NFD4 C-terminal" evidence="8">
    <location>
        <begin position="308"/>
        <end position="520"/>
    </location>
</feature>
<sequence>MGVDGRWMVLAAAVWIQAFTGTNFDFSSYSCDLKAVLGISQVQLSYLATASDIGKALGWCSGLALIYLPLPVVLLLTAAIGLGSYATQWLLITSRISLPYLPVFLLCLLAGCSICWFNTICFVLCIKNFPMSRALALSLTISFNGVSAAVYSLVAKALGSSSSVYLLLNAALPLVASAVSLPPILRHHPVRVYVSPRARADTHTFLLLYALAFITGIYLLSLNLVSTSRLTACILLAGAIALLLIPLCIPCLVCSEESRSQHAQLHKTLLVDYQSSTEDDVFMEGGGLWKSWCCDQLLGTDRLLVLGEEHGVKKLMRRVDFWLYYLAYLCGATIGLVYSNNLGQIAQSLGKESQTTMLVTIYSSCSFFGRLLSAAPDFLMGKAHFARTGWLAVALVLTPMAFFILAESGSGNALLAGTALIGLSSGFVFAAAVSVTSDLFGPNSVGVNHNILITNIPLGSLLYGLLAALDYDANGVTSSDGMVMCMGRRCYAKTFVLWGCISLVGLACGGALYLRTRLAYGLTERRRAAPSDRGDINNDAGG</sequence>
<dbReference type="SUPFAM" id="SSF103473">
    <property type="entry name" value="MFS general substrate transporter"/>
    <property type="match status" value="1"/>
</dbReference>
<comment type="subcellular location">
    <subcellularLocation>
        <location evidence="1">Membrane</location>
        <topology evidence="1">Multi-pass membrane protein</topology>
    </subcellularLocation>
</comment>
<feature type="transmembrane region" description="Helical" evidence="5">
    <location>
        <begin position="447"/>
        <end position="469"/>
    </location>
</feature>
<dbReference type="GO" id="GO:0016020">
    <property type="term" value="C:membrane"/>
    <property type="evidence" value="ECO:0007669"/>
    <property type="project" value="UniProtKB-SubCell"/>
</dbReference>
<reference evidence="9" key="2">
    <citation type="journal article" date="2022" name="Hortic Res">
        <title>The genome of Dioscorea zingiberensis sheds light on the biosynthesis, origin and evolution of the medicinally important diosgenin saponins.</title>
        <authorList>
            <person name="Li Y."/>
            <person name="Tan C."/>
            <person name="Li Z."/>
            <person name="Guo J."/>
            <person name="Li S."/>
            <person name="Chen X."/>
            <person name="Wang C."/>
            <person name="Dai X."/>
            <person name="Yang H."/>
            <person name="Song W."/>
            <person name="Hou L."/>
            <person name="Xu J."/>
            <person name="Tong Z."/>
            <person name="Xu A."/>
            <person name="Yuan X."/>
            <person name="Wang W."/>
            <person name="Yang Q."/>
            <person name="Chen L."/>
            <person name="Sun Z."/>
            <person name="Wang K."/>
            <person name="Pan B."/>
            <person name="Chen J."/>
            <person name="Bao Y."/>
            <person name="Liu F."/>
            <person name="Qi X."/>
            <person name="Gang D.R."/>
            <person name="Wen J."/>
            <person name="Li J."/>
        </authorList>
    </citation>
    <scope>NUCLEOTIDE SEQUENCE</scope>
    <source>
        <strain evidence="9">Dzin_1.0</strain>
    </source>
</reference>
<evidence type="ECO:0000256" key="3">
    <source>
        <dbReference type="ARBA" id="ARBA00022989"/>
    </source>
</evidence>
<evidence type="ECO:0000259" key="8">
    <source>
        <dbReference type="Pfam" id="PF23262"/>
    </source>
</evidence>
<evidence type="ECO:0000256" key="2">
    <source>
        <dbReference type="ARBA" id="ARBA00022692"/>
    </source>
</evidence>
<dbReference type="EMBL" id="JAGGNH010000001">
    <property type="protein sequence ID" value="KAJ0989859.1"/>
    <property type="molecule type" value="Genomic_DNA"/>
</dbReference>
<comment type="caution">
    <text evidence="9">The sequence shown here is derived from an EMBL/GenBank/DDBJ whole genome shotgun (WGS) entry which is preliminary data.</text>
</comment>
<evidence type="ECO:0008006" key="11">
    <source>
        <dbReference type="Google" id="ProtNLM"/>
    </source>
</evidence>
<keyword evidence="10" id="KW-1185">Reference proteome</keyword>
<feature type="transmembrane region" description="Helical" evidence="5">
    <location>
        <begin position="388"/>
        <end position="406"/>
    </location>
</feature>
<dbReference type="Pfam" id="PF06813">
    <property type="entry name" value="Nodulin-like"/>
    <property type="match status" value="1"/>
</dbReference>
<evidence type="ECO:0000259" key="7">
    <source>
        <dbReference type="Pfam" id="PF06813"/>
    </source>
</evidence>
<feature type="transmembrane region" description="Helical" evidence="5">
    <location>
        <begin position="166"/>
        <end position="185"/>
    </location>
</feature>
<keyword evidence="6" id="KW-0732">Signal</keyword>
<protein>
    <recommendedName>
        <fullName evidence="11">Nodulin-like domain-containing protein</fullName>
    </recommendedName>
</protein>
<proteinExistence type="predicted"/>
<gene>
    <name evidence="9" type="ORF">J5N97_008215</name>
</gene>
<name>A0A9D5DF22_9LILI</name>
<evidence type="ECO:0000313" key="9">
    <source>
        <dbReference type="EMBL" id="KAJ0989859.1"/>
    </source>
</evidence>
<feature type="domain" description="Nodulin-like" evidence="7">
    <location>
        <begin position="6"/>
        <end position="250"/>
    </location>
</feature>
<feature type="chain" id="PRO_5038647516" description="Nodulin-like domain-containing protein" evidence="6">
    <location>
        <begin position="21"/>
        <end position="542"/>
    </location>
</feature>
<dbReference type="InterPro" id="IPR036259">
    <property type="entry name" value="MFS_trans_sf"/>
</dbReference>
<dbReference type="InterPro" id="IPR010658">
    <property type="entry name" value="Nodulin-like"/>
</dbReference>
<evidence type="ECO:0000256" key="1">
    <source>
        <dbReference type="ARBA" id="ARBA00004141"/>
    </source>
</evidence>
<dbReference type="PANTHER" id="PTHR21576">
    <property type="entry name" value="UNCHARACTERIZED NODULIN-LIKE PROTEIN"/>
    <property type="match status" value="1"/>
</dbReference>
<feature type="transmembrane region" description="Helical" evidence="5">
    <location>
        <begin position="413"/>
        <end position="435"/>
    </location>
</feature>
<accession>A0A9D5DF22</accession>
<dbReference type="Proteomes" id="UP001085076">
    <property type="component" value="Miscellaneous, Linkage group lg01"/>
</dbReference>
<dbReference type="InterPro" id="IPR056555">
    <property type="entry name" value="NFD4_C"/>
</dbReference>
<feature type="signal peptide" evidence="6">
    <location>
        <begin position="1"/>
        <end position="20"/>
    </location>
</feature>